<protein>
    <submittedName>
        <fullName evidence="1">Uncharacterized protein</fullName>
    </submittedName>
</protein>
<evidence type="ECO:0000313" key="2">
    <source>
        <dbReference type="Proteomes" id="UP000016933"/>
    </source>
</evidence>
<sequence length="100" mass="11615">MRYVLDDGLLIPMATPDSGSYQIKNSTRQVHLHDLLRAGARLVPIHRKAIESFEQVRDKIDQALTQGSEYPWYSLGNYLPPDGVRPRRIPPRYTRRPTRM</sequence>
<evidence type="ECO:0000313" key="1">
    <source>
        <dbReference type="EMBL" id="EME49736.1"/>
    </source>
</evidence>
<accession>N1Q1V7</accession>
<reference evidence="2" key="1">
    <citation type="journal article" date="2012" name="PLoS Genet.">
        <title>The genomes of the fungal plant pathogens Cladosporium fulvum and Dothistroma septosporum reveal adaptation to different hosts and lifestyles but also signatures of common ancestry.</title>
        <authorList>
            <person name="de Wit P.J.G.M."/>
            <person name="van der Burgt A."/>
            <person name="Oekmen B."/>
            <person name="Stergiopoulos I."/>
            <person name="Abd-Elsalam K.A."/>
            <person name="Aerts A.L."/>
            <person name="Bahkali A.H."/>
            <person name="Beenen H.G."/>
            <person name="Chettri P."/>
            <person name="Cox M.P."/>
            <person name="Datema E."/>
            <person name="de Vries R.P."/>
            <person name="Dhillon B."/>
            <person name="Ganley A.R."/>
            <person name="Griffiths S.A."/>
            <person name="Guo Y."/>
            <person name="Hamelin R.C."/>
            <person name="Henrissat B."/>
            <person name="Kabir M.S."/>
            <person name="Jashni M.K."/>
            <person name="Kema G."/>
            <person name="Klaubauf S."/>
            <person name="Lapidus A."/>
            <person name="Levasseur A."/>
            <person name="Lindquist E."/>
            <person name="Mehrabi R."/>
            <person name="Ohm R.A."/>
            <person name="Owen T.J."/>
            <person name="Salamov A."/>
            <person name="Schwelm A."/>
            <person name="Schijlen E."/>
            <person name="Sun H."/>
            <person name="van den Burg H.A."/>
            <person name="van Ham R.C.H.J."/>
            <person name="Zhang S."/>
            <person name="Goodwin S.B."/>
            <person name="Grigoriev I.V."/>
            <person name="Collemare J."/>
            <person name="Bradshaw R.E."/>
        </authorList>
    </citation>
    <scope>NUCLEOTIDE SEQUENCE [LARGE SCALE GENOMIC DNA]</scope>
    <source>
        <strain evidence="2">NZE10 / CBS 128990</strain>
    </source>
</reference>
<dbReference type="OrthoDB" id="265717at2759"/>
<reference evidence="1 2" key="2">
    <citation type="journal article" date="2012" name="PLoS Pathog.">
        <title>Diverse lifestyles and strategies of plant pathogenesis encoded in the genomes of eighteen Dothideomycetes fungi.</title>
        <authorList>
            <person name="Ohm R.A."/>
            <person name="Feau N."/>
            <person name="Henrissat B."/>
            <person name="Schoch C.L."/>
            <person name="Horwitz B.A."/>
            <person name="Barry K.W."/>
            <person name="Condon B.J."/>
            <person name="Copeland A.C."/>
            <person name="Dhillon B."/>
            <person name="Glaser F."/>
            <person name="Hesse C.N."/>
            <person name="Kosti I."/>
            <person name="LaButti K."/>
            <person name="Lindquist E.A."/>
            <person name="Lucas S."/>
            <person name="Salamov A.A."/>
            <person name="Bradshaw R.E."/>
            <person name="Ciuffetti L."/>
            <person name="Hamelin R.C."/>
            <person name="Kema G.H.J."/>
            <person name="Lawrence C."/>
            <person name="Scott J.A."/>
            <person name="Spatafora J.W."/>
            <person name="Turgeon B.G."/>
            <person name="de Wit P.J.G.M."/>
            <person name="Zhong S."/>
            <person name="Goodwin S.B."/>
            <person name="Grigoriev I.V."/>
        </authorList>
    </citation>
    <scope>NUCLEOTIDE SEQUENCE [LARGE SCALE GENOMIC DNA]</scope>
    <source>
        <strain evidence="2">NZE10 / CBS 128990</strain>
    </source>
</reference>
<dbReference type="Proteomes" id="UP000016933">
    <property type="component" value="Unassembled WGS sequence"/>
</dbReference>
<keyword evidence="2" id="KW-1185">Reference proteome</keyword>
<dbReference type="EMBL" id="KB446535">
    <property type="protein sequence ID" value="EME49736.1"/>
    <property type="molecule type" value="Genomic_DNA"/>
</dbReference>
<dbReference type="HOGENOM" id="CLU_2306010_0_0_1"/>
<gene>
    <name evidence="1" type="ORF">DOTSEDRAFT_49940</name>
</gene>
<dbReference type="AlphaFoldDB" id="N1Q1V7"/>
<name>N1Q1V7_DOTSN</name>
<organism evidence="1 2">
    <name type="scientific">Dothistroma septosporum (strain NZE10 / CBS 128990)</name>
    <name type="common">Red band needle blight fungus</name>
    <name type="synonym">Mycosphaerella pini</name>
    <dbReference type="NCBI Taxonomy" id="675120"/>
    <lineage>
        <taxon>Eukaryota</taxon>
        <taxon>Fungi</taxon>
        <taxon>Dikarya</taxon>
        <taxon>Ascomycota</taxon>
        <taxon>Pezizomycotina</taxon>
        <taxon>Dothideomycetes</taxon>
        <taxon>Dothideomycetidae</taxon>
        <taxon>Mycosphaerellales</taxon>
        <taxon>Mycosphaerellaceae</taxon>
        <taxon>Dothistroma</taxon>
    </lineage>
</organism>
<proteinExistence type="predicted"/>